<dbReference type="PANTHER" id="PTHR38116">
    <property type="entry name" value="CHROMOSOME 7, WHOLE GENOME SHOTGUN SEQUENCE"/>
    <property type="match status" value="1"/>
</dbReference>
<feature type="compositionally biased region" description="Basic residues" evidence="1">
    <location>
        <begin position="31"/>
        <end position="48"/>
    </location>
</feature>
<organism evidence="2 3">
    <name type="scientific">Aspergillus pseudoustus</name>
    <dbReference type="NCBI Taxonomy" id="1810923"/>
    <lineage>
        <taxon>Eukaryota</taxon>
        <taxon>Fungi</taxon>
        <taxon>Dikarya</taxon>
        <taxon>Ascomycota</taxon>
        <taxon>Pezizomycotina</taxon>
        <taxon>Eurotiomycetes</taxon>
        <taxon>Eurotiomycetidae</taxon>
        <taxon>Eurotiales</taxon>
        <taxon>Aspergillaceae</taxon>
        <taxon>Aspergillus</taxon>
        <taxon>Aspergillus subgen. Nidulantes</taxon>
    </lineage>
</organism>
<dbReference type="PANTHER" id="PTHR38116:SF1">
    <property type="entry name" value="BZIP DOMAIN-CONTAINING PROTEIN"/>
    <property type="match status" value="1"/>
</dbReference>
<evidence type="ECO:0000256" key="1">
    <source>
        <dbReference type="SAM" id="MobiDB-lite"/>
    </source>
</evidence>
<dbReference type="Proteomes" id="UP001610446">
    <property type="component" value="Unassembled WGS sequence"/>
</dbReference>
<dbReference type="InterPro" id="IPR021833">
    <property type="entry name" value="DUF3425"/>
</dbReference>
<proteinExistence type="predicted"/>
<evidence type="ECO:0000313" key="2">
    <source>
        <dbReference type="EMBL" id="KAL2824713.1"/>
    </source>
</evidence>
<sequence>MSSRINLQPMRATRDAVEHDDNWTGLTDAKARRRRQNRLNQRASRRRKEQALARPAGVQQQLYFPLSVDHLLTLIQFNAYRAFLTNMEILSLPSMFSCEVPTSLVAASCAASLGSLEPAFFSPSPIITPTPTPPERNLSLPPSLYPTPLQLSLAHEPWVDLFPLPAFRDNLLRFRGRIDSCDLCDDILGTMFDDEIQPSPESDRNGVIVWGEPWDVGSWELMEGFVAKWGFLLAGCEALIEVSNRWRARRGEGPLVAIHRG</sequence>
<feature type="region of interest" description="Disordered" evidence="1">
    <location>
        <begin position="1"/>
        <end position="53"/>
    </location>
</feature>
<dbReference type="EMBL" id="JBFXLU010000536">
    <property type="protein sequence ID" value="KAL2824713.1"/>
    <property type="molecule type" value="Genomic_DNA"/>
</dbReference>
<comment type="caution">
    <text evidence="2">The sequence shown here is derived from an EMBL/GenBank/DDBJ whole genome shotgun (WGS) entry which is preliminary data.</text>
</comment>
<gene>
    <name evidence="2" type="ORF">BJY01DRAFT_241654</name>
</gene>
<reference evidence="2 3" key="1">
    <citation type="submission" date="2024-07" db="EMBL/GenBank/DDBJ databases">
        <title>Section-level genome sequencing and comparative genomics of Aspergillus sections Usti and Cavernicolus.</title>
        <authorList>
            <consortium name="Lawrence Berkeley National Laboratory"/>
            <person name="Nybo J.L."/>
            <person name="Vesth T.C."/>
            <person name="Theobald S."/>
            <person name="Frisvad J.C."/>
            <person name="Larsen T.O."/>
            <person name="Kjaerboelling I."/>
            <person name="Rothschild-Mancinelli K."/>
            <person name="Lyhne E.K."/>
            <person name="Kogle M.E."/>
            <person name="Barry K."/>
            <person name="Clum A."/>
            <person name="Na H."/>
            <person name="Ledsgaard L."/>
            <person name="Lin J."/>
            <person name="Lipzen A."/>
            <person name="Kuo A."/>
            <person name="Riley R."/>
            <person name="Mondo S."/>
            <person name="Labutti K."/>
            <person name="Haridas S."/>
            <person name="Pangalinan J."/>
            <person name="Salamov A.A."/>
            <person name="Simmons B.A."/>
            <person name="Magnuson J.K."/>
            <person name="Chen J."/>
            <person name="Drula E."/>
            <person name="Henrissat B."/>
            <person name="Wiebenga A."/>
            <person name="Lubbers R.J."/>
            <person name="Gomes A.C."/>
            <person name="Makela M.R."/>
            <person name="Stajich J."/>
            <person name="Grigoriev I.V."/>
            <person name="Mortensen U.H."/>
            <person name="De Vries R.P."/>
            <person name="Baker S.E."/>
            <person name="Andersen M.R."/>
        </authorList>
    </citation>
    <scope>NUCLEOTIDE SEQUENCE [LARGE SCALE GENOMIC DNA]</scope>
    <source>
        <strain evidence="2 3">CBS 123904</strain>
    </source>
</reference>
<dbReference type="Pfam" id="PF11905">
    <property type="entry name" value="DUF3425"/>
    <property type="match status" value="1"/>
</dbReference>
<accession>A0ABR4ICW8</accession>
<keyword evidence="3" id="KW-1185">Reference proteome</keyword>
<evidence type="ECO:0000313" key="3">
    <source>
        <dbReference type="Proteomes" id="UP001610446"/>
    </source>
</evidence>
<evidence type="ECO:0008006" key="4">
    <source>
        <dbReference type="Google" id="ProtNLM"/>
    </source>
</evidence>
<feature type="compositionally biased region" description="Basic and acidic residues" evidence="1">
    <location>
        <begin position="12"/>
        <end position="22"/>
    </location>
</feature>
<protein>
    <recommendedName>
        <fullName evidence="4">BZIP domain-containing protein</fullName>
    </recommendedName>
</protein>
<name>A0ABR4ICW8_9EURO</name>